<dbReference type="RefSeq" id="WP_031563857.1">
    <property type="nucleotide sequence ID" value="NZ_CAAAIS010000002.1"/>
</dbReference>
<dbReference type="AlphaFoldDB" id="A0A378LP11"/>
<dbReference type="EMBL" id="UGPB01000001">
    <property type="protein sequence ID" value="STY28493.1"/>
    <property type="molecule type" value="Genomic_DNA"/>
</dbReference>
<dbReference type="OrthoDB" id="5648239at2"/>
<organism evidence="2 3">
    <name type="scientific">Legionella wadsworthii</name>
    <dbReference type="NCBI Taxonomy" id="28088"/>
    <lineage>
        <taxon>Bacteria</taxon>
        <taxon>Pseudomonadati</taxon>
        <taxon>Pseudomonadota</taxon>
        <taxon>Gammaproteobacteria</taxon>
        <taxon>Legionellales</taxon>
        <taxon>Legionellaceae</taxon>
        <taxon>Legionella</taxon>
    </lineage>
</organism>
<evidence type="ECO:0000256" key="1">
    <source>
        <dbReference type="SAM" id="MobiDB-lite"/>
    </source>
</evidence>
<sequence length="236" mass="27532">MLYFFEKNSQIYSTSSIDQLIYHSFPADIQSPEKIAHYKTVAPVIFSPQYKASLSVTTEDIHLGQDFIDFLAHHNLTSANKYHGVDLLYLLSLSHDTALRAGVWKLGSQTHLEATNVISRLAKLDAHDRAHQMKESIRVWKELFLKAQSELQLQETGNCPDSTRNMLVQLFSSKNDKTNDYGQSQSDQKRLEAEQEQFRLLERAYHQKEQDKINEMESYSHEDEDYYIPQPQYYYN</sequence>
<evidence type="ECO:0000313" key="3">
    <source>
        <dbReference type="Proteomes" id="UP000255297"/>
    </source>
</evidence>
<gene>
    <name evidence="2" type="ORF">NCTC11532_00668</name>
</gene>
<accession>A0A378LP11</accession>
<evidence type="ECO:0000313" key="2">
    <source>
        <dbReference type="EMBL" id="STY28493.1"/>
    </source>
</evidence>
<protein>
    <submittedName>
        <fullName evidence="2">Uncharacterized protein</fullName>
    </submittedName>
</protein>
<proteinExistence type="predicted"/>
<reference evidence="2 3" key="1">
    <citation type="submission" date="2018-06" db="EMBL/GenBank/DDBJ databases">
        <authorList>
            <consortium name="Pathogen Informatics"/>
            <person name="Doyle S."/>
        </authorList>
    </citation>
    <scope>NUCLEOTIDE SEQUENCE [LARGE SCALE GENOMIC DNA]</scope>
    <source>
        <strain evidence="2 3">NCTC11532</strain>
    </source>
</reference>
<keyword evidence="3" id="KW-1185">Reference proteome</keyword>
<feature type="compositionally biased region" description="Basic and acidic residues" evidence="1">
    <location>
        <begin position="208"/>
        <end position="221"/>
    </location>
</feature>
<dbReference type="Proteomes" id="UP000255297">
    <property type="component" value="Unassembled WGS sequence"/>
</dbReference>
<feature type="region of interest" description="Disordered" evidence="1">
    <location>
        <begin position="208"/>
        <end position="236"/>
    </location>
</feature>
<name>A0A378LP11_9GAMM</name>